<organism evidence="1">
    <name type="scientific">Fusarium oxysporum f. sp. vasinfectum 25433</name>
    <dbReference type="NCBI Taxonomy" id="1089449"/>
    <lineage>
        <taxon>Eukaryota</taxon>
        <taxon>Fungi</taxon>
        <taxon>Dikarya</taxon>
        <taxon>Ascomycota</taxon>
        <taxon>Pezizomycotina</taxon>
        <taxon>Sordariomycetes</taxon>
        <taxon>Hypocreomycetidae</taxon>
        <taxon>Hypocreales</taxon>
        <taxon>Nectriaceae</taxon>
        <taxon>Fusarium</taxon>
        <taxon>Fusarium oxysporum species complex</taxon>
    </lineage>
</organism>
<reference evidence="1" key="2">
    <citation type="submission" date="2012-05" db="EMBL/GenBank/DDBJ databases">
        <title>The Genome Annotation of Fusarium oxysporum Cotton.</title>
        <authorList>
            <consortium name="The Broad Institute Genomics Platform"/>
            <person name="Ma L.-J."/>
            <person name="Corby-Kistler H."/>
            <person name="Broz K."/>
            <person name="Gale L.R."/>
            <person name="Jonkers W."/>
            <person name="O'Donnell K."/>
            <person name="Ploetz R."/>
            <person name="Steinberg C."/>
            <person name="Schwartz D.C."/>
            <person name="VanEtten H."/>
            <person name="Zhou S."/>
            <person name="Young S.K."/>
            <person name="Zeng Q."/>
            <person name="Gargeya S."/>
            <person name="Fitzgerald M."/>
            <person name="Abouelleil A."/>
            <person name="Alvarado L."/>
            <person name="Chapman S.B."/>
            <person name="Gainer-Dewar J."/>
            <person name="Goldberg J."/>
            <person name="Griggs A."/>
            <person name="Gujja S."/>
            <person name="Hansen M."/>
            <person name="Howarth C."/>
            <person name="Imamovic A."/>
            <person name="Ireland A."/>
            <person name="Larimer J."/>
            <person name="McCowan C."/>
            <person name="Murphy C."/>
            <person name="Pearson M."/>
            <person name="Poon T.W."/>
            <person name="Priest M."/>
            <person name="Roberts A."/>
            <person name="Saif S."/>
            <person name="Shea T."/>
            <person name="Sykes S."/>
            <person name="Wortman J."/>
            <person name="Nusbaum C."/>
            <person name="Birren B."/>
        </authorList>
    </citation>
    <scope>NUCLEOTIDE SEQUENCE</scope>
    <source>
        <strain evidence="1">25433</strain>
    </source>
</reference>
<sequence length="58" mass="6829">MKEEHTIIEKWPHRLKLEPGQEGGSEEFYRLMTSGLSSRELYLEWKSSDTESRSGKWG</sequence>
<dbReference type="Proteomes" id="UP000030701">
    <property type="component" value="Unassembled WGS sequence"/>
</dbReference>
<gene>
    <name evidence="1" type="ORF">FOTG_08351</name>
</gene>
<dbReference type="EMBL" id="JH657935">
    <property type="protein sequence ID" value="EXM24872.1"/>
    <property type="molecule type" value="Genomic_DNA"/>
</dbReference>
<protein>
    <submittedName>
        <fullName evidence="1">Uncharacterized protein</fullName>
    </submittedName>
</protein>
<accession>X0LUK4</accession>
<proteinExistence type="predicted"/>
<dbReference type="AlphaFoldDB" id="X0LUK4"/>
<evidence type="ECO:0000313" key="1">
    <source>
        <dbReference type="EMBL" id="EXM24872.1"/>
    </source>
</evidence>
<reference evidence="1" key="1">
    <citation type="submission" date="2011-11" db="EMBL/GenBank/DDBJ databases">
        <title>The Genome Sequence of Fusarium oxysporum Cotton.</title>
        <authorList>
            <consortium name="The Broad Institute Genome Sequencing Platform"/>
            <person name="Ma L.-J."/>
            <person name="Gale L.R."/>
            <person name="Schwartz D.C."/>
            <person name="Zhou S."/>
            <person name="Corby-Kistler H."/>
            <person name="Young S.K."/>
            <person name="Zeng Q."/>
            <person name="Gargeya S."/>
            <person name="Fitzgerald M."/>
            <person name="Haas B."/>
            <person name="Abouelleil A."/>
            <person name="Alvarado L."/>
            <person name="Arachchi H.M."/>
            <person name="Berlin A."/>
            <person name="Brown A."/>
            <person name="Chapman S.B."/>
            <person name="Chen Z."/>
            <person name="Dunbar C."/>
            <person name="Freedman E."/>
            <person name="Gearin G."/>
            <person name="Goldberg J."/>
            <person name="Griggs A."/>
            <person name="Gujja S."/>
            <person name="Heiman D."/>
            <person name="Howarth C."/>
            <person name="Larson L."/>
            <person name="Lui A."/>
            <person name="MacDonald P.J.P."/>
            <person name="Montmayeur A."/>
            <person name="Murphy C."/>
            <person name="Neiman D."/>
            <person name="Pearson M."/>
            <person name="Priest M."/>
            <person name="Roberts A."/>
            <person name="Saif S."/>
            <person name="Shea T."/>
            <person name="Shenoy N."/>
            <person name="Sisk P."/>
            <person name="Stolte C."/>
            <person name="Sykes S."/>
            <person name="Wortman J."/>
            <person name="Nusbaum C."/>
            <person name="Birren B."/>
        </authorList>
    </citation>
    <scope>NUCLEOTIDE SEQUENCE [LARGE SCALE GENOMIC DNA]</scope>
    <source>
        <strain evidence="1">25433</strain>
    </source>
</reference>
<dbReference type="HOGENOM" id="CLU_2979146_0_0_1"/>
<name>X0LUK4_FUSOX</name>